<dbReference type="GO" id="GO:0005886">
    <property type="term" value="C:plasma membrane"/>
    <property type="evidence" value="ECO:0007669"/>
    <property type="project" value="UniProtKB-SubCell"/>
</dbReference>
<evidence type="ECO:0000313" key="8">
    <source>
        <dbReference type="Proteomes" id="UP000277582"/>
    </source>
</evidence>
<dbReference type="InterPro" id="IPR050367">
    <property type="entry name" value="APC_superfamily"/>
</dbReference>
<comment type="subcellular location">
    <subcellularLocation>
        <location evidence="1">Cell membrane</location>
        <topology evidence="1">Multi-pass membrane protein</topology>
    </subcellularLocation>
</comment>
<keyword evidence="4 6" id="KW-1133">Transmembrane helix</keyword>
<dbReference type="RefSeq" id="WP_125670645.1">
    <property type="nucleotide sequence ID" value="NZ_RCOS01000050.1"/>
</dbReference>
<feature type="transmembrane region" description="Helical" evidence="6">
    <location>
        <begin position="420"/>
        <end position="436"/>
    </location>
</feature>
<evidence type="ECO:0000256" key="3">
    <source>
        <dbReference type="ARBA" id="ARBA00022692"/>
    </source>
</evidence>
<dbReference type="Pfam" id="PF13520">
    <property type="entry name" value="AA_permease_2"/>
    <property type="match status" value="1"/>
</dbReference>
<feature type="transmembrane region" description="Helical" evidence="6">
    <location>
        <begin position="237"/>
        <end position="258"/>
    </location>
</feature>
<feature type="transmembrane region" description="Helical" evidence="6">
    <location>
        <begin position="278"/>
        <end position="295"/>
    </location>
</feature>
<protein>
    <submittedName>
        <fullName evidence="7">APC family permease</fullName>
    </submittedName>
</protein>
<keyword evidence="5 6" id="KW-0472">Membrane</keyword>
<feature type="transmembrane region" description="Helical" evidence="6">
    <location>
        <begin position="90"/>
        <end position="110"/>
    </location>
</feature>
<keyword evidence="8" id="KW-1185">Reference proteome</keyword>
<evidence type="ECO:0000256" key="6">
    <source>
        <dbReference type="SAM" id="Phobius"/>
    </source>
</evidence>
<feature type="transmembrane region" description="Helical" evidence="6">
    <location>
        <begin position="53"/>
        <end position="78"/>
    </location>
</feature>
<dbReference type="PIRSF" id="PIRSF006060">
    <property type="entry name" value="AA_transporter"/>
    <property type="match status" value="1"/>
</dbReference>
<feature type="transmembrane region" description="Helical" evidence="6">
    <location>
        <begin position="116"/>
        <end position="140"/>
    </location>
</feature>
<evidence type="ECO:0000256" key="2">
    <source>
        <dbReference type="ARBA" id="ARBA00022475"/>
    </source>
</evidence>
<keyword evidence="2" id="KW-1003">Cell membrane</keyword>
<feature type="transmembrane region" description="Helical" evidence="6">
    <location>
        <begin position="394"/>
        <end position="414"/>
    </location>
</feature>
<evidence type="ECO:0000256" key="4">
    <source>
        <dbReference type="ARBA" id="ARBA00022989"/>
    </source>
</evidence>
<dbReference type="AlphaFoldDB" id="A0A429GT24"/>
<accession>A0A429GT24</accession>
<proteinExistence type="predicted"/>
<dbReference type="PANTHER" id="PTHR42770:SF7">
    <property type="entry name" value="MEMBRANE PROTEIN"/>
    <property type="match status" value="1"/>
</dbReference>
<comment type="caution">
    <text evidence="7">The sequence shown here is derived from an EMBL/GenBank/DDBJ whole genome shotgun (WGS) entry which is preliminary data.</text>
</comment>
<evidence type="ECO:0000256" key="1">
    <source>
        <dbReference type="ARBA" id="ARBA00004651"/>
    </source>
</evidence>
<organism evidence="7 8">
    <name type="scientific">Candidatus Methanodesulfokora washburnensis</name>
    <dbReference type="NCBI Taxonomy" id="2478471"/>
    <lineage>
        <taxon>Archaea</taxon>
        <taxon>Thermoproteota</taxon>
        <taxon>Candidatus Korarchaeia</taxon>
        <taxon>Candidatus Korarchaeia incertae sedis</taxon>
        <taxon>Candidatus Methanodesulfokora</taxon>
    </lineage>
</organism>
<feature type="transmembrane region" description="Helical" evidence="6">
    <location>
        <begin position="152"/>
        <end position="173"/>
    </location>
</feature>
<keyword evidence="3 6" id="KW-0812">Transmembrane</keyword>
<evidence type="ECO:0000256" key="5">
    <source>
        <dbReference type="ARBA" id="ARBA00023136"/>
    </source>
</evidence>
<name>A0A429GT24_9CREN</name>
<reference evidence="7 8" key="1">
    <citation type="submission" date="2018-10" db="EMBL/GenBank/DDBJ databases">
        <title>Co-occurring genomic capacity for anaerobic methane metabolism and dissimilatory sulfite reduction discovered in the Korarchaeota.</title>
        <authorList>
            <person name="Mckay L.J."/>
            <person name="Dlakic M."/>
            <person name="Fields M.W."/>
            <person name="Delmont T.O."/>
            <person name="Eren A.M."/>
            <person name="Jay Z.J."/>
            <person name="Klingelsmith K.B."/>
            <person name="Rusch D.B."/>
            <person name="Inskeep W.P."/>
        </authorList>
    </citation>
    <scope>NUCLEOTIDE SEQUENCE [LARGE SCALE GENOMIC DNA]</scope>
    <source>
        <strain evidence="7 8">MDKW</strain>
    </source>
</reference>
<feature type="transmembrane region" description="Helical" evidence="6">
    <location>
        <begin position="480"/>
        <end position="500"/>
    </location>
</feature>
<dbReference type="GO" id="GO:0022857">
    <property type="term" value="F:transmembrane transporter activity"/>
    <property type="evidence" value="ECO:0007669"/>
    <property type="project" value="InterPro"/>
</dbReference>
<dbReference type="Proteomes" id="UP000277582">
    <property type="component" value="Unassembled WGS sequence"/>
</dbReference>
<dbReference type="InterPro" id="IPR002293">
    <property type="entry name" value="AA/rel_permease1"/>
</dbReference>
<dbReference type="EMBL" id="RCOS01000050">
    <property type="protein sequence ID" value="RSN76893.1"/>
    <property type="molecule type" value="Genomic_DNA"/>
</dbReference>
<feature type="transmembrane region" description="Helical" evidence="6">
    <location>
        <begin position="324"/>
        <end position="350"/>
    </location>
</feature>
<feature type="transmembrane region" description="Helical" evidence="6">
    <location>
        <begin position="448"/>
        <end position="474"/>
    </location>
</feature>
<feature type="transmembrane region" description="Helical" evidence="6">
    <location>
        <begin position="179"/>
        <end position="197"/>
    </location>
</feature>
<evidence type="ECO:0000313" key="7">
    <source>
        <dbReference type="EMBL" id="RSN76893.1"/>
    </source>
</evidence>
<dbReference type="PANTHER" id="PTHR42770">
    <property type="entry name" value="AMINO ACID TRANSPORTER-RELATED"/>
    <property type="match status" value="1"/>
</dbReference>
<feature type="transmembrane region" description="Helical" evidence="6">
    <location>
        <begin position="23"/>
        <end position="41"/>
    </location>
</feature>
<dbReference type="Gene3D" id="1.20.1740.10">
    <property type="entry name" value="Amino acid/polyamine transporter I"/>
    <property type="match status" value="1"/>
</dbReference>
<gene>
    <name evidence="7" type="ORF">D6D85_03390</name>
</gene>
<sequence length="521" mass="57276">MGEEIVFARKASGLVRELTFQDVFLWAFAAPAASGINFYSVRMAYTYPGASAFWSFMIGSIIVFPLALVVALLCAAMPRAGGGYIWVSRVLHPAIGFWAGWIMVFGWGIAVGLLGYIWFGILGSALTMAGYAGLGSYWIGVGEALSTPIVRLAGAIIWVMFFYAMDLLGIRAVKWVERILTWIPLIVSVVMMGIFAVNTPITAGKMFNILWGPGVYEKINALADQLGYKVPAFSWDVTLASLVVPLWAWTAFDAVAYVSGEVKSPDKAFKYAYVPGYLWGWFMYCAIAFLVYYAYGDFIGKYVWLYNTHPDALKGVMPLVMPSVPFFAGTLTGNGFLGAIIAICVSLWFLNSIPPIMLVCSRVLFALSFDRALPEKVSEVTARGAPIWSDSITALWAIVGAIIAYLGIDVILGILDYTMFNFFWLYGIVAMVLPYVKPEIYKRSPMQWSIAGVPVISIIGFFAVISGFLCVFVGIQEFNFYMNVLTAVVTAIGMAIYAIMLRRNMAKGIDVSKIYAELPPA</sequence>
<dbReference type="OrthoDB" id="43026at2157"/>